<organism evidence="6 7">
    <name type="scientific">Reichenbachiella ulvae</name>
    <dbReference type="NCBI Taxonomy" id="2980104"/>
    <lineage>
        <taxon>Bacteria</taxon>
        <taxon>Pseudomonadati</taxon>
        <taxon>Bacteroidota</taxon>
        <taxon>Cytophagia</taxon>
        <taxon>Cytophagales</taxon>
        <taxon>Reichenbachiellaceae</taxon>
        <taxon>Reichenbachiella</taxon>
    </lineage>
</organism>
<gene>
    <name evidence="6" type="ORF">N7U62_14910</name>
</gene>
<evidence type="ECO:0000256" key="3">
    <source>
        <dbReference type="ARBA" id="ARBA00023125"/>
    </source>
</evidence>
<keyword evidence="2" id="KW-0067">ATP-binding</keyword>
<name>A0ABT3CW78_9BACT</name>
<dbReference type="SMART" id="SM00534">
    <property type="entry name" value="MUTSac"/>
    <property type="match status" value="1"/>
</dbReference>
<keyword evidence="1" id="KW-0547">Nucleotide-binding</keyword>
<keyword evidence="7" id="KW-1185">Reference proteome</keyword>
<feature type="transmembrane region" description="Helical" evidence="4">
    <location>
        <begin position="30"/>
        <end position="48"/>
    </location>
</feature>
<evidence type="ECO:0000256" key="1">
    <source>
        <dbReference type="ARBA" id="ARBA00022741"/>
    </source>
</evidence>
<dbReference type="Proteomes" id="UP001300692">
    <property type="component" value="Unassembled WGS sequence"/>
</dbReference>
<dbReference type="InterPro" id="IPR045076">
    <property type="entry name" value="MutS"/>
</dbReference>
<dbReference type="Gene3D" id="3.40.50.300">
    <property type="entry name" value="P-loop containing nucleotide triphosphate hydrolases"/>
    <property type="match status" value="1"/>
</dbReference>
<dbReference type="InterPro" id="IPR000432">
    <property type="entry name" value="DNA_mismatch_repair_MutS_C"/>
</dbReference>
<evidence type="ECO:0000313" key="6">
    <source>
        <dbReference type="EMBL" id="MCV9387971.1"/>
    </source>
</evidence>
<dbReference type="SUPFAM" id="SSF52540">
    <property type="entry name" value="P-loop containing nucleoside triphosphate hydrolases"/>
    <property type="match status" value="1"/>
</dbReference>
<dbReference type="InterPro" id="IPR027417">
    <property type="entry name" value="P-loop_NTPase"/>
</dbReference>
<evidence type="ECO:0000256" key="4">
    <source>
        <dbReference type="SAM" id="Phobius"/>
    </source>
</evidence>
<keyword evidence="3" id="KW-0238">DNA-binding</keyword>
<keyword evidence="4" id="KW-1133">Transmembrane helix</keyword>
<dbReference type="EMBL" id="JAOYOD010000001">
    <property type="protein sequence ID" value="MCV9387971.1"/>
    <property type="molecule type" value="Genomic_DNA"/>
</dbReference>
<dbReference type="RefSeq" id="WP_264138792.1">
    <property type="nucleotide sequence ID" value="NZ_JAOYOD010000001.1"/>
</dbReference>
<evidence type="ECO:0000259" key="5">
    <source>
        <dbReference type="SMART" id="SM00534"/>
    </source>
</evidence>
<feature type="domain" description="DNA mismatch repair proteins mutS family" evidence="5">
    <location>
        <begin position="421"/>
        <end position="592"/>
    </location>
</feature>
<reference evidence="6 7" key="1">
    <citation type="submission" date="2022-10" db="EMBL/GenBank/DDBJ databases">
        <title>Comparative genomics and taxonomic characterization of three novel marine species of genus Reichenbachiella exhibiting antioxidant and polysaccharide degradation activities.</title>
        <authorList>
            <person name="Muhammad N."/>
            <person name="Lee Y.-J."/>
            <person name="Ko J."/>
            <person name="Kim S.-G."/>
        </authorList>
    </citation>
    <scope>NUCLEOTIDE SEQUENCE [LARGE SCALE GENOMIC DNA]</scope>
    <source>
        <strain evidence="6 7">ABR2-5</strain>
    </source>
</reference>
<dbReference type="PANTHER" id="PTHR11361:SF99">
    <property type="entry name" value="DNA MISMATCH REPAIR PROTEIN"/>
    <property type="match status" value="1"/>
</dbReference>
<evidence type="ECO:0000256" key="2">
    <source>
        <dbReference type="ARBA" id="ARBA00022840"/>
    </source>
</evidence>
<dbReference type="PANTHER" id="PTHR11361">
    <property type="entry name" value="DNA MISMATCH REPAIR PROTEIN MUTS FAMILY MEMBER"/>
    <property type="match status" value="1"/>
</dbReference>
<comment type="caution">
    <text evidence="6">The sequence shown here is derived from an EMBL/GenBank/DDBJ whole genome shotgun (WGS) entry which is preliminary data.</text>
</comment>
<dbReference type="Gene3D" id="1.10.1420.10">
    <property type="match status" value="1"/>
</dbReference>
<proteinExistence type="predicted"/>
<keyword evidence="4" id="KW-0812">Transmembrane</keyword>
<keyword evidence="4" id="KW-0472">Membrane</keyword>
<feature type="transmembrane region" description="Helical" evidence="4">
    <location>
        <begin position="54"/>
        <end position="71"/>
    </location>
</feature>
<accession>A0ABT3CW78</accession>
<dbReference type="Pfam" id="PF00488">
    <property type="entry name" value="MutS_V"/>
    <property type="match status" value="1"/>
</dbReference>
<protein>
    <recommendedName>
        <fullName evidence="5">DNA mismatch repair proteins mutS family domain-containing protein</fullName>
    </recommendedName>
</protein>
<feature type="transmembrane region" description="Helical" evidence="4">
    <location>
        <begin position="214"/>
        <end position="236"/>
    </location>
</feature>
<sequence>MSTKKDFFQARAEKFQAEAVNLKSTAAITGWARVLSFVIVAVLVVYLINDRELMGAILTLLAYVPVFGFLVKKHNQQKHERDIQLQLTRLNQEEILRLERKLKELPDSSAYLDMDHSYAPDLDIFGRHALFQLINRNELQGSKDLLAKWLSQPANAEEIKARQEAVKELAPQTDWNQLLSAHSAEIKEKKKESLSISQHLDIIKRDTQVMDKGYWTTAKILLPLFALGIIIAISAFELDYRWIFLPVAINTLFLRAIFSPLLELTKEMPQLNRLLSSYEYALTAIEKQDFQSTLLLNLQSRISNGTQASASIAQLKVSLDFLTNRGNLIYGVLNSLFALDLLVLGRIKNWYTRHHQEVGQWLEVVEETSVLADMASFTFAEASYIFPQVKDIEGFEASEMKHPLLPADVAVANDFGLKGKGQLALITGSNMSGKSTFLRTLGVNLVLAQMGAPIAAQSLSFTPLHIFTSMRTQDNLEESVSSFYAEIRRIKQLLDQLSGEQTVLYLLDEILKGTNTKDRHAGAIALINQLTQSNCLGLISTHDVELAELSNDHMTNYSFNSQLENDEINFDYRLTDGPCKSFNASALMRQMGIIQE</sequence>
<evidence type="ECO:0000313" key="7">
    <source>
        <dbReference type="Proteomes" id="UP001300692"/>
    </source>
</evidence>